<sequence length="154" mass="17864">MNVLALNWKKRCPFFEKSAILEVGNTSIFHYLISNFLFMNININFTGMESTEAIKEYVTEKVESLTTFFEGIESADIDVGMKSHHHLKGNVHYAEFKLQIPGRPSLYVVKESDDLYKAIDKVRDHMKVELEKVKGKMNQIDREELRDIKGYDPS</sequence>
<dbReference type="InterPro" id="IPR003489">
    <property type="entry name" value="RHF/RaiA"/>
</dbReference>
<protein>
    <submittedName>
        <fullName evidence="1">Ribosomal subunit interface protein</fullName>
    </submittedName>
</protein>
<evidence type="ECO:0000313" key="2">
    <source>
        <dbReference type="Proteomes" id="UP000228750"/>
    </source>
</evidence>
<dbReference type="CDD" id="cd00552">
    <property type="entry name" value="RaiA"/>
    <property type="match status" value="1"/>
</dbReference>
<gene>
    <name evidence="1" type="primary">raiA</name>
    <name evidence="1" type="ORF">COX82_02725</name>
</gene>
<evidence type="ECO:0000313" key="1">
    <source>
        <dbReference type="EMBL" id="PIZ93346.1"/>
    </source>
</evidence>
<organism evidence="1 2">
    <name type="scientific">Candidatus Magasanikbacteria bacterium CG_4_10_14_0_2_um_filter_41_10</name>
    <dbReference type="NCBI Taxonomy" id="1974638"/>
    <lineage>
        <taxon>Bacteria</taxon>
        <taxon>Candidatus Magasanikiibacteriota</taxon>
    </lineage>
</organism>
<dbReference type="AlphaFoldDB" id="A0A2M7V481"/>
<accession>A0A2M7V481</accession>
<comment type="caution">
    <text evidence="1">The sequence shown here is derived from an EMBL/GenBank/DDBJ whole genome shotgun (WGS) entry which is preliminary data.</text>
</comment>
<proteinExistence type="predicted"/>
<reference evidence="2" key="1">
    <citation type="submission" date="2017-09" db="EMBL/GenBank/DDBJ databases">
        <title>Depth-based differentiation of microbial function through sediment-hosted aquifers and enrichment of novel symbionts in the deep terrestrial subsurface.</title>
        <authorList>
            <person name="Probst A.J."/>
            <person name="Ladd B."/>
            <person name="Jarett J.K."/>
            <person name="Geller-Mcgrath D.E."/>
            <person name="Sieber C.M.K."/>
            <person name="Emerson J.B."/>
            <person name="Anantharaman K."/>
            <person name="Thomas B.C."/>
            <person name="Malmstrom R."/>
            <person name="Stieglmeier M."/>
            <person name="Klingl A."/>
            <person name="Woyke T."/>
            <person name="Ryan C.M."/>
            <person name="Banfield J.F."/>
        </authorList>
    </citation>
    <scope>NUCLEOTIDE SEQUENCE [LARGE SCALE GENOMIC DNA]</scope>
</reference>
<dbReference type="EMBL" id="PFPJ01000051">
    <property type="protein sequence ID" value="PIZ93346.1"/>
    <property type="molecule type" value="Genomic_DNA"/>
</dbReference>
<dbReference type="Proteomes" id="UP000228750">
    <property type="component" value="Unassembled WGS sequence"/>
</dbReference>
<dbReference type="InterPro" id="IPR036567">
    <property type="entry name" value="RHF-like"/>
</dbReference>
<dbReference type="Pfam" id="PF02482">
    <property type="entry name" value="Ribosomal_S30AE"/>
    <property type="match status" value="1"/>
</dbReference>
<dbReference type="NCBIfam" id="TIGR00741">
    <property type="entry name" value="yfiA"/>
    <property type="match status" value="1"/>
</dbReference>
<dbReference type="Gene3D" id="3.30.160.100">
    <property type="entry name" value="Ribosome hibernation promotion factor-like"/>
    <property type="match status" value="1"/>
</dbReference>
<dbReference type="SUPFAM" id="SSF69754">
    <property type="entry name" value="Ribosome binding protein Y (YfiA homologue)"/>
    <property type="match status" value="1"/>
</dbReference>
<name>A0A2M7V481_9BACT</name>